<dbReference type="GeneID" id="54415635"/>
<reference evidence="1 3" key="1">
    <citation type="submission" date="2020-01" db="EMBL/GenBank/DDBJ databases">
        <authorList>
            <consortium name="DOE Joint Genome Institute"/>
            <person name="Haridas S."/>
            <person name="Albert R."/>
            <person name="Binder M."/>
            <person name="Bloem J."/>
            <person name="Labutti K."/>
            <person name="Salamov A."/>
            <person name="Andreopoulos B."/>
            <person name="Baker S.E."/>
            <person name="Barry K."/>
            <person name="Bills G."/>
            <person name="Bluhm B.H."/>
            <person name="Cannon C."/>
            <person name="Castanera R."/>
            <person name="Culley D.E."/>
            <person name="Daum C."/>
            <person name="Ezra D."/>
            <person name="Gonzalez J.B."/>
            <person name="Henrissat B."/>
            <person name="Kuo A."/>
            <person name="Liang C."/>
            <person name="Lipzen A."/>
            <person name="Lutzoni F."/>
            <person name="Magnuson J."/>
            <person name="Mondo S."/>
            <person name="Nolan M."/>
            <person name="Ohm R."/>
            <person name="Pangilinan J."/>
            <person name="Park H.-J."/>
            <person name="Ramirez L."/>
            <person name="Alfaro M."/>
            <person name="Sun H."/>
            <person name="Tritt A."/>
            <person name="Yoshinaga Y."/>
            <person name="Zwiers L.-H."/>
            <person name="Turgeon B.G."/>
            <person name="Goodwin S.B."/>
            <person name="Spatafora J.W."/>
            <person name="Crous P.W."/>
            <person name="Grigoriev I.V."/>
        </authorList>
    </citation>
    <scope>NUCLEOTIDE SEQUENCE</scope>
    <source>
        <strain evidence="1 3">CBS 781.70</strain>
    </source>
</reference>
<name>A0A6G1G7B4_9PEZI</name>
<organism evidence="1">
    <name type="scientific">Eremomyces bilateralis CBS 781.70</name>
    <dbReference type="NCBI Taxonomy" id="1392243"/>
    <lineage>
        <taxon>Eukaryota</taxon>
        <taxon>Fungi</taxon>
        <taxon>Dikarya</taxon>
        <taxon>Ascomycota</taxon>
        <taxon>Pezizomycotina</taxon>
        <taxon>Dothideomycetes</taxon>
        <taxon>Dothideomycetes incertae sedis</taxon>
        <taxon>Eremomycetales</taxon>
        <taxon>Eremomycetaceae</taxon>
        <taxon>Eremomyces</taxon>
    </lineage>
</organism>
<proteinExistence type="predicted"/>
<reference evidence="3" key="3">
    <citation type="submission" date="2025-04" db="UniProtKB">
        <authorList>
            <consortium name="RefSeq"/>
        </authorList>
    </citation>
    <scope>IDENTIFICATION</scope>
    <source>
        <strain evidence="3">CBS 781.70</strain>
    </source>
</reference>
<evidence type="ECO:0000313" key="1">
    <source>
        <dbReference type="EMBL" id="KAF1813943.1"/>
    </source>
</evidence>
<dbReference type="AlphaFoldDB" id="A0A6G1G7B4"/>
<dbReference type="Proteomes" id="UP000504638">
    <property type="component" value="Unplaced"/>
</dbReference>
<dbReference type="EMBL" id="ML975154">
    <property type="protein sequence ID" value="KAF1813943.1"/>
    <property type="molecule type" value="Genomic_DNA"/>
</dbReference>
<evidence type="ECO:0000313" key="3">
    <source>
        <dbReference type="RefSeq" id="XP_033535574.1"/>
    </source>
</evidence>
<dbReference type="RefSeq" id="XP_033535574.1">
    <property type="nucleotide sequence ID" value="XM_033675065.1"/>
</dbReference>
<reference evidence="3" key="2">
    <citation type="submission" date="2020-04" db="EMBL/GenBank/DDBJ databases">
        <authorList>
            <consortium name="NCBI Genome Project"/>
        </authorList>
    </citation>
    <scope>NUCLEOTIDE SEQUENCE</scope>
    <source>
        <strain evidence="3">CBS 781.70</strain>
    </source>
</reference>
<accession>A0A6G1G7B4</accession>
<sequence length="106" mass="11489">MNKKNHLDRDFRLVSSVWLAGAGFTCCAFPASPVIAVVAVIQLSNIDQPPPSSKHHHFTLLGSESLISKLGANVLVVNSGESLDPLDSLFFPHRSLLQLSHFSLVV</sequence>
<keyword evidence="2" id="KW-1185">Reference proteome</keyword>
<evidence type="ECO:0000313" key="2">
    <source>
        <dbReference type="Proteomes" id="UP000504638"/>
    </source>
</evidence>
<gene>
    <name evidence="1 3" type="ORF">P152DRAFT_298799</name>
</gene>
<protein>
    <submittedName>
        <fullName evidence="1 3">Uncharacterized protein</fullName>
    </submittedName>
</protein>